<proteinExistence type="predicted"/>
<sequence>MTITAAEEARKFLRSTRSAVLSTHSARFPGYPFGSIAPFVLDHDGNPLILISTIAEHTKNIQTDSKVSLIAFDSSVSDMQAAGRLTLLGTATPTSKEDAAVRGRYLRYFPQAEQYFDMHDFLFHRIEVVQARYIGGFGKIHWIAGADIKPQPNQLAEQEAGILDHMNADHTDSLKAYCQHWHQVQPQNAAMLGIDADGFDVRADDKILRFGFESPVTDAQSARMALVAMSKQCRQDAVGAPPSAR</sequence>
<comment type="caution">
    <text evidence="3">The sequence shown here is derived from an EMBL/GenBank/DDBJ whole genome shotgun (WGS) entry which is preliminary data.</text>
</comment>
<keyword evidence="4" id="KW-1185">Reference proteome</keyword>
<dbReference type="PANTHER" id="PTHR13343">
    <property type="entry name" value="CREG1 PROTEIN"/>
    <property type="match status" value="1"/>
</dbReference>
<dbReference type="InterPro" id="IPR037119">
    <property type="entry name" value="Haem_oxidase_HugZ-like_sf"/>
</dbReference>
<dbReference type="Pfam" id="PF10615">
    <property type="entry name" value="DUF2470"/>
    <property type="match status" value="1"/>
</dbReference>
<dbReference type="AlphaFoldDB" id="A0A2R5FD23"/>
<dbReference type="InterPro" id="IPR019595">
    <property type="entry name" value="DUF2470"/>
</dbReference>
<dbReference type="PANTHER" id="PTHR13343:SF17">
    <property type="entry name" value="CELLULAR REPRESSOR OF E1A-STIMULATED GENES, ISOFORM A"/>
    <property type="match status" value="1"/>
</dbReference>
<accession>A0A2R5FD23</accession>
<dbReference type="InterPro" id="IPR012349">
    <property type="entry name" value="Split_barrel_FMN-bd"/>
</dbReference>
<evidence type="ECO:0000259" key="2">
    <source>
        <dbReference type="Pfam" id="PF13883"/>
    </source>
</evidence>
<protein>
    <submittedName>
        <fullName evidence="3">Heme iron utilization protein</fullName>
    </submittedName>
</protein>
<feature type="domain" description="CREG-like beta-barrel" evidence="2">
    <location>
        <begin position="5"/>
        <end position="144"/>
    </location>
</feature>
<evidence type="ECO:0000313" key="4">
    <source>
        <dbReference type="Proteomes" id="UP000245081"/>
    </source>
</evidence>
<dbReference type="SUPFAM" id="SSF50475">
    <property type="entry name" value="FMN-binding split barrel"/>
    <property type="match status" value="1"/>
</dbReference>
<dbReference type="Pfam" id="PF13883">
    <property type="entry name" value="CREG_beta-barrel"/>
    <property type="match status" value="1"/>
</dbReference>
<dbReference type="Gene3D" id="2.30.110.10">
    <property type="entry name" value="Electron Transport, Fmn-binding Protein, Chain A"/>
    <property type="match status" value="1"/>
</dbReference>
<gene>
    <name evidence="3" type="primary">hugZ</name>
    <name evidence="3" type="ORF">NMK_3350</name>
</gene>
<dbReference type="InterPro" id="IPR055343">
    <property type="entry name" value="CREG_beta-barrel"/>
</dbReference>
<name>A0A2R5FD23_9PROT</name>
<dbReference type="RefSeq" id="WP_109016893.1">
    <property type="nucleotide sequence ID" value="NZ_BDOQ01000020.1"/>
</dbReference>
<dbReference type="EMBL" id="BDOQ01000020">
    <property type="protein sequence ID" value="GBG15739.1"/>
    <property type="molecule type" value="Genomic_DNA"/>
</dbReference>
<dbReference type="Gene3D" id="3.20.180.10">
    <property type="entry name" value="PNP-oxidase-like"/>
    <property type="match status" value="1"/>
</dbReference>
<feature type="domain" description="DUF2470" evidence="1">
    <location>
        <begin position="159"/>
        <end position="229"/>
    </location>
</feature>
<organism evidence="3 4">
    <name type="scientific">Novimethylophilus kurashikiensis</name>
    <dbReference type="NCBI Taxonomy" id="1825523"/>
    <lineage>
        <taxon>Bacteria</taxon>
        <taxon>Pseudomonadati</taxon>
        <taxon>Pseudomonadota</taxon>
        <taxon>Betaproteobacteria</taxon>
        <taxon>Nitrosomonadales</taxon>
        <taxon>Methylophilaceae</taxon>
        <taxon>Novimethylophilus</taxon>
    </lineage>
</organism>
<dbReference type="Proteomes" id="UP000245081">
    <property type="component" value="Unassembled WGS sequence"/>
</dbReference>
<reference evidence="3 4" key="1">
    <citation type="journal article" date="2018" name="Environ. Microbiol.">
        <title>Isolation and genomic characterization of Novimethylophilus kurashikiensis gen. nov. sp. nov., a new lanthanide-dependent methylotrophic species of Methylophilaceae.</title>
        <authorList>
            <person name="Lv H."/>
            <person name="Sahin N."/>
            <person name="Tani A."/>
        </authorList>
    </citation>
    <scope>NUCLEOTIDE SEQUENCE [LARGE SCALE GENOMIC DNA]</scope>
    <source>
        <strain evidence="3 4">La2-4</strain>
    </source>
</reference>
<evidence type="ECO:0000259" key="1">
    <source>
        <dbReference type="Pfam" id="PF10615"/>
    </source>
</evidence>
<dbReference type="GO" id="GO:0005737">
    <property type="term" value="C:cytoplasm"/>
    <property type="evidence" value="ECO:0007669"/>
    <property type="project" value="UniProtKB-ARBA"/>
</dbReference>
<evidence type="ECO:0000313" key="3">
    <source>
        <dbReference type="EMBL" id="GBG15739.1"/>
    </source>
</evidence>
<dbReference type="OrthoDB" id="9776211at2"/>